<evidence type="ECO:0000313" key="4">
    <source>
        <dbReference type="Proteomes" id="UP000249842"/>
    </source>
</evidence>
<feature type="domain" description="DUF559" evidence="2">
    <location>
        <begin position="12"/>
        <end position="116"/>
    </location>
</feature>
<evidence type="ECO:0000313" key="3">
    <source>
        <dbReference type="EMBL" id="RAK61363.1"/>
    </source>
</evidence>
<dbReference type="EMBL" id="QFYP01000001">
    <property type="protein sequence ID" value="RAK61363.1"/>
    <property type="molecule type" value="Genomic_DNA"/>
</dbReference>
<name>A0A328B2E1_9CAUL</name>
<dbReference type="InterPro" id="IPR047216">
    <property type="entry name" value="Endonuclease_DUF559_bact"/>
</dbReference>
<accession>A0A328B2E1</accession>
<keyword evidence="4" id="KW-1185">Reference proteome</keyword>
<evidence type="ECO:0000259" key="2">
    <source>
        <dbReference type="Pfam" id="PF04480"/>
    </source>
</evidence>
<protein>
    <recommendedName>
        <fullName evidence="2">DUF559 domain-containing protein</fullName>
    </recommendedName>
</protein>
<organism evidence="3 4">
    <name type="scientific">Phenylobacterium hankyongense</name>
    <dbReference type="NCBI Taxonomy" id="1813876"/>
    <lineage>
        <taxon>Bacteria</taxon>
        <taxon>Pseudomonadati</taxon>
        <taxon>Pseudomonadota</taxon>
        <taxon>Alphaproteobacteria</taxon>
        <taxon>Caulobacterales</taxon>
        <taxon>Caulobacteraceae</taxon>
        <taxon>Phenylobacterium</taxon>
    </lineage>
</organism>
<reference evidence="4" key="1">
    <citation type="submission" date="2018-05" db="EMBL/GenBank/DDBJ databases">
        <authorList>
            <person name="Li X."/>
        </authorList>
    </citation>
    <scope>NUCLEOTIDE SEQUENCE [LARGE SCALE GENOMIC DNA]</scope>
    <source>
        <strain evidence="4">HKS-05</strain>
    </source>
</reference>
<proteinExistence type="predicted"/>
<dbReference type="PANTHER" id="PTHR38590">
    <property type="entry name" value="BLL0828 PROTEIN"/>
    <property type="match status" value="1"/>
</dbReference>
<dbReference type="PANTHER" id="PTHR38590:SF1">
    <property type="entry name" value="BLL0828 PROTEIN"/>
    <property type="match status" value="1"/>
</dbReference>
<gene>
    <name evidence="3" type="ORF">DJ021_16910</name>
</gene>
<dbReference type="InterPro" id="IPR011335">
    <property type="entry name" value="Restrct_endonuc-II-like"/>
</dbReference>
<dbReference type="InterPro" id="IPR007569">
    <property type="entry name" value="DUF559"/>
</dbReference>
<dbReference type="SUPFAM" id="SSF52980">
    <property type="entry name" value="Restriction endonuclease-like"/>
    <property type="match status" value="1"/>
</dbReference>
<dbReference type="Proteomes" id="UP000249842">
    <property type="component" value="Unassembled WGS sequence"/>
</dbReference>
<evidence type="ECO:0000256" key="1">
    <source>
        <dbReference type="SAM" id="MobiDB-lite"/>
    </source>
</evidence>
<dbReference type="RefSeq" id="WP_111458655.1">
    <property type="nucleotide sequence ID" value="NZ_QFYP01000001.1"/>
</dbReference>
<comment type="caution">
    <text evidence="3">The sequence shown here is derived from an EMBL/GenBank/DDBJ whole genome shotgun (WGS) entry which is preliminary data.</text>
</comment>
<feature type="region of interest" description="Disordered" evidence="1">
    <location>
        <begin position="144"/>
        <end position="168"/>
    </location>
</feature>
<dbReference type="OrthoDB" id="9798754at2"/>
<dbReference type="Pfam" id="PF04480">
    <property type="entry name" value="DUF559"/>
    <property type="match status" value="1"/>
</dbReference>
<sequence length="168" mass="18136">MFEHAGHTPSQIARARRFRRTGGVPEQRLWRELRKLDANVRRQAPLGPYVADFAIHSAKLVIEVDGGVHERIAEVAARDVARTEWLQSQGYKVVRFTNAQVTQDIFAVVREIERHLALPLDGGGLGGGAVAELSCGSRLAPTPTGALHPVAAATPPSPTLPPSRGKGE</sequence>
<dbReference type="CDD" id="cd01038">
    <property type="entry name" value="Endonuclease_DUF559"/>
    <property type="match status" value="1"/>
</dbReference>
<dbReference type="AlphaFoldDB" id="A0A328B2E1"/>
<dbReference type="Gene3D" id="3.40.960.10">
    <property type="entry name" value="VSR Endonuclease"/>
    <property type="match status" value="1"/>
</dbReference>